<dbReference type="AlphaFoldDB" id="A0AAV4PFI7"/>
<gene>
    <name evidence="2" type="ORF">CEXT_319821</name>
</gene>
<dbReference type="InterPro" id="IPR043070">
    <property type="entry name" value="Spidroin_repeat"/>
</dbReference>
<comment type="caution">
    <text evidence="2">The sequence shown here is derived from an EMBL/GenBank/DDBJ whole genome shotgun (WGS) entry which is preliminary data.</text>
</comment>
<organism evidence="2 3">
    <name type="scientific">Caerostris extrusa</name>
    <name type="common">Bark spider</name>
    <name type="synonym">Caerostris bankana</name>
    <dbReference type="NCBI Taxonomy" id="172846"/>
    <lineage>
        <taxon>Eukaryota</taxon>
        <taxon>Metazoa</taxon>
        <taxon>Ecdysozoa</taxon>
        <taxon>Arthropoda</taxon>
        <taxon>Chelicerata</taxon>
        <taxon>Arachnida</taxon>
        <taxon>Araneae</taxon>
        <taxon>Araneomorphae</taxon>
        <taxon>Entelegynae</taxon>
        <taxon>Araneoidea</taxon>
        <taxon>Araneidae</taxon>
        <taxon>Caerostris</taxon>
    </lineage>
</organism>
<dbReference type="Gene3D" id="1.10.274.60">
    <property type="entry name" value="Spidroin, repetitive domain"/>
    <property type="match status" value="1"/>
</dbReference>
<evidence type="ECO:0000313" key="2">
    <source>
        <dbReference type="EMBL" id="GIX94664.1"/>
    </source>
</evidence>
<name>A0AAV4PFI7_CAEEX</name>
<accession>A0AAV4PFI7</accession>
<keyword evidence="1" id="KW-0732">Signal</keyword>
<sequence>MLKLYVYTILTALICGISTAGALNIACLNECTNVDEFATTLFTAVLTSPTARDAFDCSDVTPLDFSQGLYDYVRNNLNQKGVPGSDFLAKLTVAPITENFQTFTPTFILELYAKTMAKILIDEGILNAGNAAILAKAFFDKIIESANLNCDKTGTQYKTATIFDAYKNFLTPLGLYTAEKLPDGCFVFKSEAKSAASLLKITTSVEFDII</sequence>
<protein>
    <submittedName>
        <fullName evidence="2">Uncharacterized protein</fullName>
    </submittedName>
</protein>
<evidence type="ECO:0000313" key="3">
    <source>
        <dbReference type="Proteomes" id="UP001054945"/>
    </source>
</evidence>
<dbReference type="Proteomes" id="UP001054945">
    <property type="component" value="Unassembled WGS sequence"/>
</dbReference>
<evidence type="ECO:0000256" key="1">
    <source>
        <dbReference type="SAM" id="SignalP"/>
    </source>
</evidence>
<feature type="chain" id="PRO_5043921203" evidence="1">
    <location>
        <begin position="23"/>
        <end position="210"/>
    </location>
</feature>
<reference evidence="2 3" key="1">
    <citation type="submission" date="2021-06" db="EMBL/GenBank/DDBJ databases">
        <title>Caerostris extrusa draft genome.</title>
        <authorList>
            <person name="Kono N."/>
            <person name="Arakawa K."/>
        </authorList>
    </citation>
    <scope>NUCLEOTIDE SEQUENCE [LARGE SCALE GENOMIC DNA]</scope>
</reference>
<keyword evidence="3" id="KW-1185">Reference proteome</keyword>
<dbReference type="EMBL" id="BPLR01004405">
    <property type="protein sequence ID" value="GIX94664.1"/>
    <property type="molecule type" value="Genomic_DNA"/>
</dbReference>
<proteinExistence type="predicted"/>
<feature type="signal peptide" evidence="1">
    <location>
        <begin position="1"/>
        <end position="22"/>
    </location>
</feature>